<gene>
    <name evidence="2" type="ORF">QBC38DRAFT_420503</name>
</gene>
<dbReference type="PANTHER" id="PTHR39603">
    <property type="entry name" value="CYANOVIRIN-N DOMAIN-CONTAINING PROTEIN"/>
    <property type="match status" value="1"/>
</dbReference>
<evidence type="ECO:0000313" key="3">
    <source>
        <dbReference type="Proteomes" id="UP001301958"/>
    </source>
</evidence>
<reference evidence="2" key="2">
    <citation type="submission" date="2023-05" db="EMBL/GenBank/DDBJ databases">
        <authorList>
            <consortium name="Lawrence Berkeley National Laboratory"/>
            <person name="Steindorff A."/>
            <person name="Hensen N."/>
            <person name="Bonometti L."/>
            <person name="Westerberg I."/>
            <person name="Brannstrom I.O."/>
            <person name="Guillou S."/>
            <person name="Cros-Aarteil S."/>
            <person name="Calhoun S."/>
            <person name="Haridas S."/>
            <person name="Kuo A."/>
            <person name="Mondo S."/>
            <person name="Pangilinan J."/>
            <person name="Riley R."/>
            <person name="Labutti K."/>
            <person name="Andreopoulos B."/>
            <person name="Lipzen A."/>
            <person name="Chen C."/>
            <person name="Yanf M."/>
            <person name="Daum C."/>
            <person name="Ng V."/>
            <person name="Clum A."/>
            <person name="Ohm R."/>
            <person name="Martin F."/>
            <person name="Silar P."/>
            <person name="Natvig D."/>
            <person name="Lalanne C."/>
            <person name="Gautier V."/>
            <person name="Ament-Velasquez S.L."/>
            <person name="Kruys A."/>
            <person name="Hutchinson M.I."/>
            <person name="Powell A.J."/>
            <person name="Barry K."/>
            <person name="Miller A.N."/>
            <person name="Grigoriev I.V."/>
            <person name="Debuchy R."/>
            <person name="Gladieux P."/>
            <person name="Thoren M.H."/>
            <person name="Johannesson H."/>
        </authorList>
    </citation>
    <scope>NUCLEOTIDE SEQUENCE</scope>
    <source>
        <strain evidence="2">CBS 990.96</strain>
    </source>
</reference>
<feature type="signal peptide" evidence="1">
    <location>
        <begin position="1"/>
        <end position="21"/>
    </location>
</feature>
<evidence type="ECO:0008006" key="4">
    <source>
        <dbReference type="Google" id="ProtNLM"/>
    </source>
</evidence>
<protein>
    <recommendedName>
        <fullName evidence="4">Ecp2 effector protein domain-containing protein</fullName>
    </recommendedName>
</protein>
<proteinExistence type="predicted"/>
<dbReference type="AlphaFoldDB" id="A0AAN7BLH9"/>
<keyword evidence="1" id="KW-0732">Signal</keyword>
<comment type="caution">
    <text evidence="2">The sequence shown here is derived from an EMBL/GenBank/DDBJ whole genome shotgun (WGS) entry which is preliminary data.</text>
</comment>
<reference evidence="2" key="1">
    <citation type="journal article" date="2023" name="Mol. Phylogenet. Evol.">
        <title>Genome-scale phylogeny and comparative genomics of the fungal order Sordariales.</title>
        <authorList>
            <person name="Hensen N."/>
            <person name="Bonometti L."/>
            <person name="Westerberg I."/>
            <person name="Brannstrom I.O."/>
            <person name="Guillou S."/>
            <person name="Cros-Aarteil S."/>
            <person name="Calhoun S."/>
            <person name="Haridas S."/>
            <person name="Kuo A."/>
            <person name="Mondo S."/>
            <person name="Pangilinan J."/>
            <person name="Riley R."/>
            <person name="LaButti K."/>
            <person name="Andreopoulos B."/>
            <person name="Lipzen A."/>
            <person name="Chen C."/>
            <person name="Yan M."/>
            <person name="Daum C."/>
            <person name="Ng V."/>
            <person name="Clum A."/>
            <person name="Steindorff A."/>
            <person name="Ohm R.A."/>
            <person name="Martin F."/>
            <person name="Silar P."/>
            <person name="Natvig D.O."/>
            <person name="Lalanne C."/>
            <person name="Gautier V."/>
            <person name="Ament-Velasquez S.L."/>
            <person name="Kruys A."/>
            <person name="Hutchinson M.I."/>
            <person name="Powell A.J."/>
            <person name="Barry K."/>
            <person name="Miller A.N."/>
            <person name="Grigoriev I.V."/>
            <person name="Debuchy R."/>
            <person name="Gladieux P."/>
            <person name="Hiltunen Thoren M."/>
            <person name="Johannesson H."/>
        </authorList>
    </citation>
    <scope>NUCLEOTIDE SEQUENCE</scope>
    <source>
        <strain evidence="2">CBS 990.96</strain>
    </source>
</reference>
<feature type="chain" id="PRO_5042823314" description="Ecp2 effector protein domain-containing protein" evidence="1">
    <location>
        <begin position="22"/>
        <end position="180"/>
    </location>
</feature>
<evidence type="ECO:0000313" key="2">
    <source>
        <dbReference type="EMBL" id="KAK4225771.1"/>
    </source>
</evidence>
<dbReference type="EMBL" id="MU865359">
    <property type="protein sequence ID" value="KAK4225771.1"/>
    <property type="molecule type" value="Genomic_DNA"/>
</dbReference>
<sequence>MVHFSLSALASILALTPVINAVAVPVEPFSFEKWIDGKISNPNGTHLTADEAYEAYMATRLDVDAGSLSKRATCNVHDKVAPAADAARAIDYLASIGNQDCKVKVTQRFSTWGNAEISGNGRGGATVPWVSKCNDIARAAGKVMDTCWRADGTVQGSEYAWGNGNIAVHVQRKGTTTVMD</sequence>
<accession>A0AAN7BLH9</accession>
<evidence type="ECO:0000256" key="1">
    <source>
        <dbReference type="SAM" id="SignalP"/>
    </source>
</evidence>
<dbReference type="PANTHER" id="PTHR39603:SF1">
    <property type="entry name" value="CYANOVIRIN-N DOMAIN-CONTAINING PROTEIN"/>
    <property type="match status" value="1"/>
</dbReference>
<keyword evidence="3" id="KW-1185">Reference proteome</keyword>
<name>A0AAN7BLH9_9PEZI</name>
<organism evidence="2 3">
    <name type="scientific">Podospora fimiseda</name>
    <dbReference type="NCBI Taxonomy" id="252190"/>
    <lineage>
        <taxon>Eukaryota</taxon>
        <taxon>Fungi</taxon>
        <taxon>Dikarya</taxon>
        <taxon>Ascomycota</taxon>
        <taxon>Pezizomycotina</taxon>
        <taxon>Sordariomycetes</taxon>
        <taxon>Sordariomycetidae</taxon>
        <taxon>Sordariales</taxon>
        <taxon>Podosporaceae</taxon>
        <taxon>Podospora</taxon>
    </lineage>
</organism>
<dbReference type="Proteomes" id="UP001301958">
    <property type="component" value="Unassembled WGS sequence"/>
</dbReference>